<reference evidence="6" key="1">
    <citation type="journal article" date="2007" name="Science">
        <title>The Fusarium graminearum genome reveals a link between localized polymorphism and pathogen specialization.</title>
        <authorList>
            <person name="Cuomo C.A."/>
            <person name="Gueldener U."/>
            <person name="Xu J.-R."/>
            <person name="Trail F."/>
            <person name="Turgeon B.G."/>
            <person name="Di Pietro A."/>
            <person name="Walton J.D."/>
            <person name="Ma L.-J."/>
            <person name="Baker S.E."/>
            <person name="Rep M."/>
            <person name="Adam G."/>
            <person name="Antoniw J."/>
            <person name="Baldwin T."/>
            <person name="Calvo S.E."/>
            <person name="Chang Y.-L."/>
            <person name="DeCaprio D."/>
            <person name="Gale L.R."/>
            <person name="Gnerre S."/>
            <person name="Goswami R.S."/>
            <person name="Hammond-Kosack K."/>
            <person name="Harris L.J."/>
            <person name="Hilburn K."/>
            <person name="Kennell J.C."/>
            <person name="Kroken S."/>
            <person name="Magnuson J.K."/>
            <person name="Mannhaupt G."/>
            <person name="Mauceli E.W."/>
            <person name="Mewes H.-W."/>
            <person name="Mitterbauer R."/>
            <person name="Muehlbauer G."/>
            <person name="Muensterkoetter M."/>
            <person name="Nelson D."/>
            <person name="O'Donnell K."/>
            <person name="Ouellet T."/>
            <person name="Qi W."/>
            <person name="Quesneville H."/>
            <person name="Roncero M.I.G."/>
            <person name="Seong K.-Y."/>
            <person name="Tetko I.V."/>
            <person name="Urban M."/>
            <person name="Waalwijk C."/>
            <person name="Ward T.J."/>
            <person name="Yao J."/>
            <person name="Birren B.W."/>
            <person name="Kistler H.C."/>
        </authorList>
    </citation>
    <scope>NUCLEOTIDE SEQUENCE [LARGE SCALE GENOMIC DNA]</scope>
    <source>
        <strain evidence="6">PH-1 / ATCC MYA-4620 / FGSC 9075 / NRRL 31084</strain>
    </source>
</reference>
<sequence>MLTNRHPLSPLLTLVNINTHHGKWIFLQKCLLCRHAKSAIKSSLRVCGNTHTNATSSTACARKVDEKVAQGHALLAEQLKQNAVLVNRVRGAKRGTCDAYTRNQHAMESCRRYPETSESLGTSFDFNDLMVDWVSSPSTISATQPITVYRDTSFWNISSDLQISMPPKSLSAKGDLTRVSNRLSSLQHASRIVMQMLYSYPRMMLRRQTFPPFIHPHWHQEHLPEALGNCMSIARLFESRTPETVSFLWKTIIAEQTRFREKLGTFTPREVHLCLQVMIIYLIMAMTDSGTENRERVATLFETVELIGSRFLDLAGSYSTSEAAEPNTTWEVWIFAESRRRMSCLWLIISCVITIENGQTHSRCDELENLALPSSKMLWEARTLDEWQMEKNIFDAGSVAMTLGELVNAMINPAGLGNSQKLQDWEAGSDNLAAMLKVVVEFVWYKVQQH</sequence>
<evidence type="ECO:0000256" key="4">
    <source>
        <dbReference type="ARBA" id="ARBA00023163"/>
    </source>
</evidence>
<evidence type="ECO:0000256" key="3">
    <source>
        <dbReference type="ARBA" id="ARBA00023015"/>
    </source>
</evidence>
<keyword evidence="5" id="KW-0539">Nucleus</keyword>
<evidence type="ECO:0000313" key="6">
    <source>
        <dbReference type="EnsemblFungi" id="CEF78280"/>
    </source>
</evidence>
<protein>
    <recommendedName>
        <fullName evidence="7">Transcription factor domain-containing protein</fullName>
    </recommendedName>
</protein>
<keyword evidence="2" id="KW-0862">Zinc</keyword>
<dbReference type="GO" id="GO:0046872">
    <property type="term" value="F:metal ion binding"/>
    <property type="evidence" value="ECO:0007669"/>
    <property type="project" value="UniProtKB-KW"/>
</dbReference>
<keyword evidence="1" id="KW-0479">Metal-binding</keyword>
<keyword evidence="3" id="KW-0805">Transcription regulation</keyword>
<accession>A0A0E0S455</accession>
<evidence type="ECO:0000256" key="2">
    <source>
        <dbReference type="ARBA" id="ARBA00022833"/>
    </source>
</evidence>
<reference evidence="6" key="2">
    <citation type="journal article" date="2010" name="Nature">
        <title>Comparative genomics reveals mobile pathogenicity chromosomes in Fusarium.</title>
        <authorList>
            <person name="Ma L.J."/>
            <person name="van der Does H.C."/>
            <person name="Borkovich K.A."/>
            <person name="Coleman J.J."/>
            <person name="Daboussi M.J."/>
            <person name="Di Pietro A."/>
            <person name="Dufresne M."/>
            <person name="Freitag M."/>
            <person name="Grabherr M."/>
            <person name="Henrissat B."/>
            <person name="Houterman P.M."/>
            <person name="Kang S."/>
            <person name="Shim W.B."/>
            <person name="Woloshuk C."/>
            <person name="Xie X."/>
            <person name="Xu J.R."/>
            <person name="Antoniw J."/>
            <person name="Baker S.E."/>
            <person name="Bluhm B.H."/>
            <person name="Breakspear A."/>
            <person name="Brown D.W."/>
            <person name="Butchko R.A."/>
            <person name="Chapman S."/>
            <person name="Coulson R."/>
            <person name="Coutinho P.M."/>
            <person name="Danchin E.G."/>
            <person name="Diener A."/>
            <person name="Gale L.R."/>
            <person name="Gardiner D.M."/>
            <person name="Goff S."/>
            <person name="Hammond-Kosack K.E."/>
            <person name="Hilburn K."/>
            <person name="Hua-Van A."/>
            <person name="Jonkers W."/>
            <person name="Kazan K."/>
            <person name="Kodira C.D."/>
            <person name="Koehrsen M."/>
            <person name="Kumar L."/>
            <person name="Lee Y.H."/>
            <person name="Li L."/>
            <person name="Manners J.M."/>
            <person name="Miranda-Saavedra D."/>
            <person name="Mukherjee M."/>
            <person name="Park G."/>
            <person name="Park J."/>
            <person name="Park S.Y."/>
            <person name="Proctor R.H."/>
            <person name="Regev A."/>
            <person name="Ruiz-Roldan M.C."/>
            <person name="Sain D."/>
            <person name="Sakthikumar S."/>
            <person name="Sykes S."/>
            <person name="Schwartz D.C."/>
            <person name="Turgeon B.G."/>
            <person name="Wapinski I."/>
            <person name="Yoder O."/>
            <person name="Young S."/>
            <person name="Zeng Q."/>
            <person name="Zhou S."/>
            <person name="Galagan J."/>
            <person name="Cuomo C.A."/>
            <person name="Kistler H.C."/>
            <person name="Rep M."/>
        </authorList>
    </citation>
    <scope>GENOME REANNOTATION</scope>
    <source>
        <strain evidence="6">PH-1 / ATCC MYA-4620 / FGSC 9075 / NRRL 31084</strain>
    </source>
</reference>
<evidence type="ECO:0000256" key="1">
    <source>
        <dbReference type="ARBA" id="ARBA00022723"/>
    </source>
</evidence>
<reference evidence="6" key="3">
    <citation type="submission" date="2017-01" db="UniProtKB">
        <authorList>
            <consortium name="EnsemblFungi"/>
        </authorList>
    </citation>
    <scope>IDENTIFICATION</scope>
    <source>
        <strain evidence="6">PH-1 / ATCC MYA-4620 / FGSC 9075 / NRRL 31084</strain>
    </source>
</reference>
<dbReference type="EnsemblFungi" id="CEF78280">
    <property type="protein sequence ID" value="CEF78280"/>
    <property type="gene ID" value="FGRRES_12427_B_M"/>
</dbReference>
<keyword evidence="4" id="KW-0804">Transcription</keyword>
<accession>A0A098DIK0</accession>
<dbReference type="AlphaFoldDB" id="A0A098DIK0"/>
<proteinExistence type="predicted"/>
<dbReference type="PANTHER" id="PTHR47660:SF3">
    <property type="entry name" value="FINGER DOMAIN PROTEIN, PUTATIVE (AFU_ORTHOLOGUE AFUA_4G03310)-RELATED"/>
    <property type="match status" value="1"/>
</dbReference>
<dbReference type="EMBL" id="HG970333">
    <property type="status" value="NOT_ANNOTATED_CDS"/>
    <property type="molecule type" value="Genomic_DNA"/>
</dbReference>
<name>A0A098DIK0_GIBZE</name>
<evidence type="ECO:0000256" key="5">
    <source>
        <dbReference type="ARBA" id="ARBA00023242"/>
    </source>
</evidence>
<evidence type="ECO:0008006" key="7">
    <source>
        <dbReference type="Google" id="ProtNLM"/>
    </source>
</evidence>
<dbReference type="PANTHER" id="PTHR47660">
    <property type="entry name" value="TRANSCRIPTION FACTOR WITH C2H2 AND ZN(2)-CYS(6) DNA BINDING DOMAIN (EUROFUNG)-RELATED-RELATED"/>
    <property type="match status" value="1"/>
</dbReference>
<organism evidence="6">
    <name type="scientific">Gibberella zeae (strain ATCC MYA-4620 / CBS 123657 / FGSC 9075 / NRRL 31084 / PH-1)</name>
    <name type="common">Wheat head blight fungus</name>
    <name type="synonym">Fusarium graminearum</name>
    <dbReference type="NCBI Taxonomy" id="229533"/>
    <lineage>
        <taxon>Eukaryota</taxon>
        <taxon>Fungi</taxon>
        <taxon>Dikarya</taxon>
        <taxon>Ascomycota</taxon>
        <taxon>Pezizomycotina</taxon>
        <taxon>Sordariomycetes</taxon>
        <taxon>Hypocreomycetidae</taxon>
        <taxon>Hypocreales</taxon>
        <taxon>Nectriaceae</taxon>
        <taxon>Fusarium</taxon>
    </lineage>
</organism>